<sequence length="70" mass="7643">MVLFSGIRKLLQKCVVLTSASPCRREILSNADTLYCHGGVVSAWLHERFVAARLGCDLAGGRWRRGLGVA</sequence>
<gene>
    <name evidence="1" type="ORF">P7K49_037914</name>
</gene>
<dbReference type="Proteomes" id="UP001266305">
    <property type="component" value="Unassembled WGS sequence"/>
</dbReference>
<dbReference type="EMBL" id="JASSZA010000023">
    <property type="protein sequence ID" value="KAK2082678.1"/>
    <property type="molecule type" value="Genomic_DNA"/>
</dbReference>
<keyword evidence="2" id="KW-1185">Reference proteome</keyword>
<reference evidence="1 2" key="1">
    <citation type="submission" date="2023-05" db="EMBL/GenBank/DDBJ databases">
        <title>B98-5 Cell Line De Novo Hybrid Assembly: An Optical Mapping Approach.</title>
        <authorList>
            <person name="Kananen K."/>
            <person name="Auerbach J.A."/>
            <person name="Kautto E."/>
            <person name="Blachly J.S."/>
        </authorList>
    </citation>
    <scope>NUCLEOTIDE SEQUENCE [LARGE SCALE GENOMIC DNA]</scope>
    <source>
        <strain evidence="1">B95-8</strain>
        <tissue evidence="1">Cell line</tissue>
    </source>
</reference>
<organism evidence="1 2">
    <name type="scientific">Saguinus oedipus</name>
    <name type="common">Cotton-top tamarin</name>
    <name type="synonym">Oedipomidas oedipus</name>
    <dbReference type="NCBI Taxonomy" id="9490"/>
    <lineage>
        <taxon>Eukaryota</taxon>
        <taxon>Metazoa</taxon>
        <taxon>Chordata</taxon>
        <taxon>Craniata</taxon>
        <taxon>Vertebrata</taxon>
        <taxon>Euteleostomi</taxon>
        <taxon>Mammalia</taxon>
        <taxon>Eutheria</taxon>
        <taxon>Euarchontoglires</taxon>
        <taxon>Primates</taxon>
        <taxon>Haplorrhini</taxon>
        <taxon>Platyrrhini</taxon>
        <taxon>Cebidae</taxon>
        <taxon>Callitrichinae</taxon>
        <taxon>Saguinus</taxon>
    </lineage>
</organism>
<evidence type="ECO:0000313" key="2">
    <source>
        <dbReference type="Proteomes" id="UP001266305"/>
    </source>
</evidence>
<name>A0ABQ9TD56_SAGOE</name>
<accession>A0ABQ9TD56</accession>
<evidence type="ECO:0000313" key="1">
    <source>
        <dbReference type="EMBL" id="KAK2082678.1"/>
    </source>
</evidence>
<protein>
    <submittedName>
        <fullName evidence="1">Uncharacterized protein</fullName>
    </submittedName>
</protein>
<comment type="caution">
    <text evidence="1">The sequence shown here is derived from an EMBL/GenBank/DDBJ whole genome shotgun (WGS) entry which is preliminary data.</text>
</comment>
<proteinExistence type="predicted"/>